<keyword evidence="2" id="KW-1185">Reference proteome</keyword>
<name>A0A7W6RA75_9PROT</name>
<dbReference type="Proteomes" id="UP000554286">
    <property type="component" value="Unassembled WGS sequence"/>
</dbReference>
<protein>
    <recommendedName>
        <fullName evidence="3">Glycosyl transferase family 2</fullName>
    </recommendedName>
</protein>
<accession>A0A7W6RA75</accession>
<organism evidence="1 2">
    <name type="scientific">Roseospira visakhapatnamensis</name>
    <dbReference type="NCBI Taxonomy" id="390880"/>
    <lineage>
        <taxon>Bacteria</taxon>
        <taxon>Pseudomonadati</taxon>
        <taxon>Pseudomonadota</taxon>
        <taxon>Alphaproteobacteria</taxon>
        <taxon>Rhodospirillales</taxon>
        <taxon>Rhodospirillaceae</taxon>
        <taxon>Roseospira</taxon>
    </lineage>
</organism>
<dbReference type="AlphaFoldDB" id="A0A7W6RA75"/>
<evidence type="ECO:0008006" key="3">
    <source>
        <dbReference type="Google" id="ProtNLM"/>
    </source>
</evidence>
<dbReference type="RefSeq" id="WP_184042240.1">
    <property type="nucleotide sequence ID" value="NZ_JACIGK010000001.1"/>
</dbReference>
<comment type="caution">
    <text evidence="1">The sequence shown here is derived from an EMBL/GenBank/DDBJ whole genome shotgun (WGS) entry which is preliminary data.</text>
</comment>
<dbReference type="EMBL" id="JACIGK010000001">
    <property type="protein sequence ID" value="MBB4264612.1"/>
    <property type="molecule type" value="Genomic_DNA"/>
</dbReference>
<evidence type="ECO:0000313" key="2">
    <source>
        <dbReference type="Proteomes" id="UP000554286"/>
    </source>
</evidence>
<sequence length="322" mass="36166">MNDALKLLDRLLLRPFGYRITRSGQVNLRPLAHPERLRDPDSLLAAKALFDRTGNAPAPVALTVMARTCLRDPRRARRHDLVDDSLETVVRACLGSLVASVNHAAEAAGLEDLRVEVDDDHSDADARALIEATLSRLTVPWTLRTAEVTKAGPVMHAQFKRAAGADRLIYFVEDDYLHQPEAVASMVGFYRQVHAATGGHLMLHPQEQRVLYTRHYPSYLVMGADRRWRSTGHMSHTLFTHGSVLRDHWTHFENTRYVGHPKRRVAHQGAERRTTNRVLDVLPGFCPVPALAAHFQAEGLLPPFFDWRALYDAHRPDDAGGP</sequence>
<gene>
    <name evidence="1" type="ORF">GGD89_000218</name>
</gene>
<evidence type="ECO:0000313" key="1">
    <source>
        <dbReference type="EMBL" id="MBB4264612.1"/>
    </source>
</evidence>
<reference evidence="1 2" key="1">
    <citation type="submission" date="2020-08" db="EMBL/GenBank/DDBJ databases">
        <title>Genome sequencing of Purple Non-Sulfur Bacteria from various extreme environments.</title>
        <authorList>
            <person name="Mayer M."/>
        </authorList>
    </citation>
    <scope>NUCLEOTIDE SEQUENCE [LARGE SCALE GENOMIC DNA]</scope>
    <source>
        <strain evidence="1 2">JA131</strain>
    </source>
</reference>
<proteinExistence type="predicted"/>